<gene>
    <name evidence="5" type="ORF">BCV70DRAFT_197846</name>
</gene>
<name>A0A317XZD4_9BASI</name>
<feature type="compositionally biased region" description="Low complexity" evidence="4">
    <location>
        <begin position="40"/>
        <end position="54"/>
    </location>
</feature>
<evidence type="ECO:0000256" key="4">
    <source>
        <dbReference type="SAM" id="MobiDB-lite"/>
    </source>
</evidence>
<evidence type="ECO:0000256" key="1">
    <source>
        <dbReference type="ARBA" id="ARBA00004123"/>
    </source>
</evidence>
<dbReference type="PANTHER" id="PTHR13031">
    <property type="entry name" value="RIBONUCLEASE P SUBUNIT P30"/>
    <property type="match status" value="1"/>
</dbReference>
<evidence type="ECO:0000313" key="5">
    <source>
        <dbReference type="EMBL" id="PWZ03647.1"/>
    </source>
</evidence>
<comment type="similarity">
    <text evidence="2">Belongs to the eukaryotic/archaeal RNase P protein component 3 family.</text>
</comment>
<dbReference type="PANTHER" id="PTHR13031:SF0">
    <property type="entry name" value="RIBONUCLEASE P PROTEIN SUBUNIT P30"/>
    <property type="match status" value="1"/>
</dbReference>
<feature type="region of interest" description="Disordered" evidence="4">
    <location>
        <begin position="13"/>
        <end position="71"/>
    </location>
</feature>
<reference evidence="5 6" key="1">
    <citation type="journal article" date="2018" name="Mol. Biol. Evol.">
        <title>Broad Genomic Sampling Reveals a Smut Pathogenic Ancestry of the Fungal Clade Ustilaginomycotina.</title>
        <authorList>
            <person name="Kijpornyongpan T."/>
            <person name="Mondo S.J."/>
            <person name="Barry K."/>
            <person name="Sandor L."/>
            <person name="Lee J."/>
            <person name="Lipzen A."/>
            <person name="Pangilinan J."/>
            <person name="LaButti K."/>
            <person name="Hainaut M."/>
            <person name="Henrissat B."/>
            <person name="Grigoriev I.V."/>
            <person name="Spatafora J.W."/>
            <person name="Aime M.C."/>
        </authorList>
    </citation>
    <scope>NUCLEOTIDE SEQUENCE [LARGE SCALE GENOMIC DNA]</scope>
    <source>
        <strain evidence="5 6">MCA 3645</strain>
    </source>
</reference>
<feature type="compositionally biased region" description="Low complexity" evidence="4">
    <location>
        <begin position="15"/>
        <end position="30"/>
    </location>
</feature>
<evidence type="ECO:0000256" key="2">
    <source>
        <dbReference type="ARBA" id="ARBA00007331"/>
    </source>
</evidence>
<feature type="region of interest" description="Disordered" evidence="4">
    <location>
        <begin position="374"/>
        <end position="402"/>
    </location>
</feature>
<feature type="region of interest" description="Disordered" evidence="4">
    <location>
        <begin position="108"/>
        <end position="144"/>
    </location>
</feature>
<accession>A0A317XZD4</accession>
<dbReference type="GO" id="GO:0008033">
    <property type="term" value="P:tRNA processing"/>
    <property type="evidence" value="ECO:0007669"/>
    <property type="project" value="UniProtKB-KW"/>
</dbReference>
<dbReference type="InterPro" id="IPR016195">
    <property type="entry name" value="Pol/histidinol_Pase-like"/>
</dbReference>
<dbReference type="Proteomes" id="UP000246740">
    <property type="component" value="Unassembled WGS sequence"/>
</dbReference>
<keyword evidence="3" id="KW-0819">tRNA processing</keyword>
<dbReference type="SUPFAM" id="SSF89550">
    <property type="entry name" value="PHP domain-like"/>
    <property type="match status" value="1"/>
</dbReference>
<keyword evidence="6" id="KW-1185">Reference proteome</keyword>
<dbReference type="InParanoid" id="A0A317XZD4"/>
<dbReference type="STRING" id="1882483.A0A317XZD4"/>
<organism evidence="5 6">
    <name type="scientific">Testicularia cyperi</name>
    <dbReference type="NCBI Taxonomy" id="1882483"/>
    <lineage>
        <taxon>Eukaryota</taxon>
        <taxon>Fungi</taxon>
        <taxon>Dikarya</taxon>
        <taxon>Basidiomycota</taxon>
        <taxon>Ustilaginomycotina</taxon>
        <taxon>Ustilaginomycetes</taxon>
        <taxon>Ustilaginales</taxon>
        <taxon>Anthracoideaceae</taxon>
        <taxon>Testicularia</taxon>
    </lineage>
</organism>
<evidence type="ECO:0000313" key="6">
    <source>
        <dbReference type="Proteomes" id="UP000246740"/>
    </source>
</evidence>
<dbReference type="GO" id="GO:0005655">
    <property type="term" value="C:nucleolar ribonuclease P complex"/>
    <property type="evidence" value="ECO:0007669"/>
    <property type="project" value="TreeGrafter"/>
</dbReference>
<dbReference type="GO" id="GO:0003723">
    <property type="term" value="F:RNA binding"/>
    <property type="evidence" value="ECO:0007669"/>
    <property type="project" value="TreeGrafter"/>
</dbReference>
<comment type="subcellular location">
    <subcellularLocation>
        <location evidence="1">Nucleus</location>
    </subcellularLocation>
</comment>
<protein>
    <submittedName>
        <fullName evidence="5">PHP domain-like protein</fullName>
    </submittedName>
</protein>
<dbReference type="Pfam" id="PF01876">
    <property type="entry name" value="RNase_P_p30"/>
    <property type="match status" value="1"/>
</dbReference>
<feature type="compositionally biased region" description="Low complexity" evidence="4">
    <location>
        <begin position="374"/>
        <end position="387"/>
    </location>
</feature>
<dbReference type="AlphaFoldDB" id="A0A317XZD4"/>
<proteinExistence type="inferred from homology"/>
<evidence type="ECO:0000256" key="3">
    <source>
        <dbReference type="ARBA" id="ARBA00022694"/>
    </source>
</evidence>
<sequence length="402" mass="42969">MFYDFNIPWPAGSLGATSSTSGGSSSASQPSKKKSKHQHASQSQSQPQQASTGPEAAPTNPEPLSLLRDKDSSTLHEIVSELGELGYSYMAFNRIVQSRFDPAQHSNVLATGRDGLPRPLFPQLDPRTNADSKKKNAPRSSHTNVTQLSRLTVVLDEQSMAKSGNGIVTNNATALQSYDLLAVRPTTEAAFQHACLTLSDLKPFSIDIISLDFCSQSRLPFLLKRTTVNAAIENGVQFEICYGPAVGCKSDGLNGDPSSSSSNDPLRARRNLISGVRDLLRITNGKGVFFSSGALEALALRGPHDVINLAAVFGLNPAAARDAISHNCRALLVRAQTRKTYRGVVSHPVVVGVEESQRIPPPRDVVGESVAAVPQPAAPVQTSQSASLQEIKASKGKRKRQA</sequence>
<dbReference type="InterPro" id="IPR002738">
    <property type="entry name" value="RNase_P_p30"/>
</dbReference>
<dbReference type="EMBL" id="KZ819188">
    <property type="protein sequence ID" value="PWZ03647.1"/>
    <property type="molecule type" value="Genomic_DNA"/>
</dbReference>
<dbReference type="Gene3D" id="3.20.20.140">
    <property type="entry name" value="Metal-dependent hydrolases"/>
    <property type="match status" value="2"/>
</dbReference>
<dbReference type="OrthoDB" id="17948at2759"/>